<evidence type="ECO:0000313" key="3">
    <source>
        <dbReference type="Proteomes" id="UP000011599"/>
    </source>
</evidence>
<name>L9VH35_9EURY</name>
<dbReference type="OrthoDB" id="162692at2157"/>
<protein>
    <recommendedName>
        <fullName evidence="1">Halobacterial output domain-containing protein</fullName>
    </recommendedName>
</protein>
<gene>
    <name evidence="2" type="ORF">C496_21437</name>
</gene>
<proteinExistence type="predicted"/>
<dbReference type="InterPro" id="IPR040624">
    <property type="entry name" value="HalOD1"/>
</dbReference>
<comment type="caution">
    <text evidence="2">The sequence shown here is derived from an EMBL/GenBank/DDBJ whole genome shotgun (WGS) entry which is preliminary data.</text>
</comment>
<evidence type="ECO:0000259" key="1">
    <source>
        <dbReference type="Pfam" id="PF18545"/>
    </source>
</evidence>
<evidence type="ECO:0000313" key="2">
    <source>
        <dbReference type="EMBL" id="ELY36495.1"/>
    </source>
</evidence>
<dbReference type="Proteomes" id="UP000011599">
    <property type="component" value="Unassembled WGS sequence"/>
</dbReference>
<sequence>MIVHSLSEDRPASPSVTETIVDAVSEAEDCDPLTLPPLWNVIDPEALDALFEPTRGGQPRAGRVSFAYVGYEITVDVTTETTVTVSIEPVA</sequence>
<keyword evidence="3" id="KW-1185">Reference proteome</keyword>
<dbReference type="Pfam" id="PF18545">
    <property type="entry name" value="HalOD1"/>
    <property type="match status" value="1"/>
</dbReference>
<feature type="domain" description="Halobacterial output" evidence="1">
    <location>
        <begin position="13"/>
        <end position="84"/>
    </location>
</feature>
<dbReference type="RefSeq" id="WP_006092560.1">
    <property type="nucleotide sequence ID" value="NZ_AOHW01000051.1"/>
</dbReference>
<reference evidence="2 3" key="1">
    <citation type="journal article" date="2014" name="PLoS Genet.">
        <title>Phylogenetically driven sequencing of extremely halophilic archaea reveals strategies for static and dynamic osmo-response.</title>
        <authorList>
            <person name="Becker E.A."/>
            <person name="Seitzer P.M."/>
            <person name="Tritt A."/>
            <person name="Larsen D."/>
            <person name="Krusor M."/>
            <person name="Yao A.I."/>
            <person name="Wu D."/>
            <person name="Madern D."/>
            <person name="Eisen J.A."/>
            <person name="Darling A.E."/>
            <person name="Facciotti M.T."/>
        </authorList>
    </citation>
    <scope>NUCLEOTIDE SEQUENCE [LARGE SCALE GENOMIC DNA]</scope>
    <source>
        <strain evidence="2 3">GA33</strain>
    </source>
</reference>
<dbReference type="PATRIC" id="fig|1114856.3.peg.4423"/>
<dbReference type="AlphaFoldDB" id="L9VH35"/>
<organism evidence="2 3">
    <name type="scientific">Natronorubrum tibetense GA33</name>
    <dbReference type="NCBI Taxonomy" id="1114856"/>
    <lineage>
        <taxon>Archaea</taxon>
        <taxon>Methanobacteriati</taxon>
        <taxon>Methanobacteriota</taxon>
        <taxon>Stenosarchaea group</taxon>
        <taxon>Halobacteria</taxon>
        <taxon>Halobacteriales</taxon>
        <taxon>Natrialbaceae</taxon>
        <taxon>Natronorubrum</taxon>
    </lineage>
</organism>
<dbReference type="EMBL" id="AOHW01000051">
    <property type="protein sequence ID" value="ELY36495.1"/>
    <property type="molecule type" value="Genomic_DNA"/>
</dbReference>
<dbReference type="eggNOG" id="arCOG08928">
    <property type="taxonomic scope" value="Archaea"/>
</dbReference>
<accession>L9VH35</accession>